<keyword evidence="3" id="KW-0378">Hydrolase</keyword>
<evidence type="ECO:0000313" key="4">
    <source>
        <dbReference type="Proteomes" id="UP000327236"/>
    </source>
</evidence>
<evidence type="ECO:0000313" key="5">
    <source>
        <dbReference type="Proteomes" id="UP001385848"/>
    </source>
</evidence>
<dbReference type="InterPro" id="IPR019405">
    <property type="entry name" value="Lactonase_7-beta_prop"/>
</dbReference>
<evidence type="ECO:0000313" key="3">
    <source>
        <dbReference type="EMBL" id="MEL0564477.1"/>
    </source>
</evidence>
<dbReference type="Proteomes" id="UP001385848">
    <property type="component" value="Unassembled WGS sequence"/>
</dbReference>
<dbReference type="Proteomes" id="UP000327236">
    <property type="component" value="Unassembled WGS sequence"/>
</dbReference>
<dbReference type="PANTHER" id="PTHR30344:SF1">
    <property type="entry name" value="6-PHOSPHOGLUCONOLACTONASE"/>
    <property type="match status" value="1"/>
</dbReference>
<comment type="similarity">
    <text evidence="1">Belongs to the cycloisomerase 2 family.</text>
</comment>
<name>A0A5N1IB14_LACJE</name>
<dbReference type="SUPFAM" id="SSF51004">
    <property type="entry name" value="C-terminal (heme d1) domain of cytochrome cd1-nitrite reductase"/>
    <property type="match status" value="1"/>
</dbReference>
<reference evidence="2 4" key="1">
    <citation type="submission" date="2019-09" db="EMBL/GenBank/DDBJ databases">
        <title>Draft genome sequence assemblies of isolates from the urinary tract.</title>
        <authorList>
            <person name="Mores C.R."/>
            <person name="Putonti C."/>
            <person name="Wolfe A.J."/>
        </authorList>
    </citation>
    <scope>NUCLEOTIDE SEQUENCE [LARGE SCALE GENOMIC DNA]</scope>
    <source>
        <strain evidence="2 4">UMB246</strain>
    </source>
</reference>
<reference evidence="3 5" key="2">
    <citation type="submission" date="2024-04" db="EMBL/GenBank/DDBJ databases">
        <title>Three lactobacilli isolated from voided urine samples from females with type 2 diabetes.</title>
        <authorList>
            <person name="Kula A."/>
            <person name="Stegman N."/>
            <person name="Putonti C."/>
        </authorList>
    </citation>
    <scope>NUCLEOTIDE SEQUENCE [LARGE SCALE GENOMIC DNA]</scope>
    <source>
        <strain evidence="3 5">1855</strain>
    </source>
</reference>
<dbReference type="KEGG" id="lje:BUE77_03100"/>
<protein>
    <submittedName>
        <fullName evidence="2">Lactonase family protein</fullName>
        <ecNumber evidence="3">3.1.1.-</ecNumber>
    </submittedName>
</protein>
<dbReference type="InterPro" id="IPR050282">
    <property type="entry name" value="Cycloisomerase_2"/>
</dbReference>
<dbReference type="AlphaFoldDB" id="A0A5N1IB14"/>
<comment type="caution">
    <text evidence="2">The sequence shown here is derived from an EMBL/GenBank/DDBJ whole genome shotgun (WGS) entry which is preliminary data.</text>
</comment>
<dbReference type="InterPro" id="IPR015943">
    <property type="entry name" value="WD40/YVTN_repeat-like_dom_sf"/>
</dbReference>
<dbReference type="OrthoDB" id="9790815at2"/>
<accession>A0A5N1IB14</accession>
<dbReference type="EC" id="3.1.1.-" evidence="3"/>
<dbReference type="Pfam" id="PF10282">
    <property type="entry name" value="Lactonase"/>
    <property type="match status" value="1"/>
</dbReference>
<organism evidence="2 4">
    <name type="scientific">Lactobacillus jensenii</name>
    <dbReference type="NCBI Taxonomy" id="109790"/>
    <lineage>
        <taxon>Bacteria</taxon>
        <taxon>Bacillati</taxon>
        <taxon>Bacillota</taxon>
        <taxon>Bacilli</taxon>
        <taxon>Lactobacillales</taxon>
        <taxon>Lactobacillaceae</taxon>
        <taxon>Lactobacillus</taxon>
    </lineage>
</organism>
<dbReference type="Gene3D" id="2.130.10.10">
    <property type="entry name" value="YVTN repeat-like/Quinoprotein amine dehydrogenase"/>
    <property type="match status" value="1"/>
</dbReference>
<sequence length="340" mass="38295">MKVFIGGYTKKTSKGIYQADLTIKDGQASLGNFTNCVELNGPTYFKKCGNYLFSIAKNKDEGGISFFQLNPVKLINSVFQPGASPAYLGINEDKHLVYTANYHTAYLSVYHYDNDGVSLVDQVKHDSFNLGPRPEQKDGAHPHFFDETPSGKLVSCDLGNDSVDFYDLKDGHLVHLARYLNEAGFGSRHIVFNKENNYFYVAGELSSKINVVKYNEKTWEFENIATYRTIPDDYTDHNGVAAIRMSNDGKFLYLSNRGHNSITVFKIKADHTLELVQRISTFGEFPRDFNWDSSEKWVIATNQNTDNATLYERNSEMGTLAVVQKDVAVPEGTCVVFSKE</sequence>
<dbReference type="GO" id="GO:0005829">
    <property type="term" value="C:cytosol"/>
    <property type="evidence" value="ECO:0007669"/>
    <property type="project" value="TreeGrafter"/>
</dbReference>
<evidence type="ECO:0000313" key="2">
    <source>
        <dbReference type="EMBL" id="KAA9322772.1"/>
    </source>
</evidence>
<proteinExistence type="inferred from homology"/>
<dbReference type="GeneID" id="31742690"/>
<dbReference type="EMBL" id="VYWW01000016">
    <property type="protein sequence ID" value="KAA9322772.1"/>
    <property type="molecule type" value="Genomic_DNA"/>
</dbReference>
<evidence type="ECO:0000256" key="1">
    <source>
        <dbReference type="ARBA" id="ARBA00005564"/>
    </source>
</evidence>
<dbReference type="EMBL" id="JBBVUL010000001">
    <property type="protein sequence ID" value="MEL0564477.1"/>
    <property type="molecule type" value="Genomic_DNA"/>
</dbReference>
<dbReference type="InterPro" id="IPR011048">
    <property type="entry name" value="Haem_d1_sf"/>
</dbReference>
<dbReference type="PANTHER" id="PTHR30344">
    <property type="entry name" value="6-PHOSPHOGLUCONOLACTONASE-RELATED"/>
    <property type="match status" value="1"/>
</dbReference>
<keyword evidence="5" id="KW-1185">Reference proteome</keyword>
<gene>
    <name evidence="3" type="ORF">AAC431_00870</name>
    <name evidence="2" type="ORF">F6H94_04575</name>
</gene>
<dbReference type="RefSeq" id="WP_006587957.1">
    <property type="nucleotide sequence ID" value="NZ_CATOUV010000001.1"/>
</dbReference>
<dbReference type="GO" id="GO:0017057">
    <property type="term" value="F:6-phosphogluconolactonase activity"/>
    <property type="evidence" value="ECO:0007669"/>
    <property type="project" value="TreeGrafter"/>
</dbReference>